<dbReference type="InterPro" id="IPR000938">
    <property type="entry name" value="CAP-Gly_domain"/>
</dbReference>
<dbReference type="PROSITE" id="PS00845">
    <property type="entry name" value="CAP_GLY_1"/>
    <property type="match status" value="1"/>
</dbReference>
<dbReference type="GO" id="GO:0007010">
    <property type="term" value="P:cytoskeleton organization"/>
    <property type="evidence" value="ECO:0007669"/>
    <property type="project" value="TreeGrafter"/>
</dbReference>
<dbReference type="FunFam" id="2.30.30.190:FF:000016">
    <property type="entry name" value="Tubulin-folding cofactor E"/>
    <property type="match status" value="1"/>
</dbReference>
<dbReference type="Pfam" id="PF01302">
    <property type="entry name" value="CAP_GLY"/>
    <property type="match status" value="1"/>
</dbReference>
<gene>
    <name evidence="11" type="ORF">NQ315_001378</name>
</gene>
<dbReference type="SUPFAM" id="SSF74924">
    <property type="entry name" value="Cap-Gly domain"/>
    <property type="match status" value="1"/>
</dbReference>
<evidence type="ECO:0000256" key="1">
    <source>
        <dbReference type="ARBA" id="ARBA00004496"/>
    </source>
</evidence>
<evidence type="ECO:0000256" key="4">
    <source>
        <dbReference type="ARBA" id="ARBA00022490"/>
    </source>
</evidence>
<proteinExistence type="inferred from homology"/>
<dbReference type="SUPFAM" id="SSF54236">
    <property type="entry name" value="Ubiquitin-like"/>
    <property type="match status" value="1"/>
</dbReference>
<dbReference type="InterPro" id="IPR001611">
    <property type="entry name" value="Leu-rich_rpt"/>
</dbReference>
<reference evidence="11 12" key="1">
    <citation type="journal article" date="2023" name="Insect Mol. Biol.">
        <title>Genome sequencing provides insights into the evolution of gene families encoding plant cell wall-degrading enzymes in longhorned beetles.</title>
        <authorList>
            <person name="Shin N.R."/>
            <person name="Okamura Y."/>
            <person name="Kirsch R."/>
            <person name="Pauchet Y."/>
        </authorList>
    </citation>
    <scope>NUCLEOTIDE SEQUENCE [LARGE SCALE GENOMIC DNA]</scope>
    <source>
        <strain evidence="11">EAD_L_NR</strain>
    </source>
</reference>
<evidence type="ECO:0000259" key="10">
    <source>
        <dbReference type="PROSITE" id="PS50245"/>
    </source>
</evidence>
<evidence type="ECO:0000256" key="6">
    <source>
        <dbReference type="ARBA" id="ARBA00022737"/>
    </source>
</evidence>
<accession>A0AAV8WG32</accession>
<dbReference type="Gene3D" id="3.80.10.10">
    <property type="entry name" value="Ribonuclease Inhibitor"/>
    <property type="match status" value="3"/>
</dbReference>
<dbReference type="PANTHER" id="PTHR18849:SF0">
    <property type="entry name" value="CILIA- AND FLAGELLA-ASSOCIATED PROTEIN 410-RELATED"/>
    <property type="match status" value="1"/>
</dbReference>
<comment type="subcellular location">
    <subcellularLocation>
        <location evidence="1">Cytoplasm</location>
    </subcellularLocation>
</comment>
<comment type="caution">
    <text evidence="11">The sequence shown here is derived from an EMBL/GenBank/DDBJ whole genome shotgun (WGS) entry which is preliminary data.</text>
</comment>
<dbReference type="InterPro" id="IPR044079">
    <property type="entry name" value="Ubl_TBCE"/>
</dbReference>
<evidence type="ECO:0000256" key="3">
    <source>
        <dbReference type="ARBA" id="ARBA00015004"/>
    </source>
</evidence>
<keyword evidence="12" id="KW-1185">Reference proteome</keyword>
<keyword evidence="6" id="KW-0677">Repeat</keyword>
<dbReference type="GO" id="GO:0005737">
    <property type="term" value="C:cytoplasm"/>
    <property type="evidence" value="ECO:0007669"/>
    <property type="project" value="UniProtKB-SubCell"/>
</dbReference>
<dbReference type="PROSITE" id="PS50245">
    <property type="entry name" value="CAP_GLY_2"/>
    <property type="match status" value="1"/>
</dbReference>
<dbReference type="InterPro" id="IPR032675">
    <property type="entry name" value="LRR_dom_sf"/>
</dbReference>
<dbReference type="Proteomes" id="UP001159042">
    <property type="component" value="Unassembled WGS sequence"/>
</dbReference>
<dbReference type="PROSITE" id="PS51450">
    <property type="entry name" value="LRR"/>
    <property type="match status" value="1"/>
</dbReference>
<evidence type="ECO:0000313" key="12">
    <source>
        <dbReference type="Proteomes" id="UP001159042"/>
    </source>
</evidence>
<dbReference type="Pfam" id="PF14580">
    <property type="entry name" value="LRR_9"/>
    <property type="match status" value="1"/>
</dbReference>
<dbReference type="SMART" id="SM01052">
    <property type="entry name" value="CAP_GLY"/>
    <property type="match status" value="1"/>
</dbReference>
<dbReference type="AlphaFoldDB" id="A0AAV8WG32"/>
<keyword evidence="4" id="KW-0963">Cytoplasm</keyword>
<comment type="similarity">
    <text evidence="2">Belongs to the TBCE family.</text>
</comment>
<evidence type="ECO:0000256" key="7">
    <source>
        <dbReference type="ARBA" id="ARBA00023186"/>
    </source>
</evidence>
<evidence type="ECO:0000313" key="11">
    <source>
        <dbReference type="EMBL" id="KAJ8925192.1"/>
    </source>
</evidence>
<protein>
    <recommendedName>
        <fullName evidence="3">Tubulin-specific chaperone E</fullName>
    </recommendedName>
    <alternativeName>
        <fullName evidence="9">Tubulin-folding cofactor E</fullName>
    </alternativeName>
</protein>
<evidence type="ECO:0000256" key="8">
    <source>
        <dbReference type="ARBA" id="ARBA00026055"/>
    </source>
</evidence>
<name>A0AAV8WG32_9CUCU</name>
<comment type="subunit">
    <text evidence="8">Supercomplex made of cofactors A to E. Cofactors A and D function by capturing and stabilizing tubulin in a quasi-native conformation. Cofactor E binds to the cofactor D-tubulin complex; interaction with cofactor C then causes the release of tubulin polypeptides that are committed to the native state.</text>
</comment>
<sequence length="521" mass="59921">MIPESSTGNCKVGCRIEYGRHFGTVKYVGPIEGYPGMWLGIDWDDIERGKHNGTVNGVYYFDTRHPKSGSFLKVKEGINFGQSLINAIRTRYGQRDNELAAKFVEQELLVFQQSIRAPFLECVGFDKVIGKQSDFSSLEVVNVRLQSVSSIGTPNELCGLCPNIRDIDVSKNLLSCWSDIFLMCSQLEHLFVLNVSENILFFPENCEDYVFPNITVLICGYMMLTWSDVIKLSSIFPKVKELRVPYNNITNLMVPVQHHLICLKVLDLEGNAIRHWTEVNKLSLLLTLEHLILENTKLEDIRFDATFIPSSHFPSLTKLNITANLINEWRSLAELNKLQKLEYLRCVRNPVLEPEKWDTSRQLIIAKLEHLKVLNGTTITSDERRGAEYDYVKKYALEWLRVKDTSEQEYFLLEHSRYLELIAKHGFPEESEIVVQPNILKSSLIALNFEYERKIILKKLPPSITIQKLITLVQKLFQLTERPTLTYVSGSKSDIVIQLDNEMKELAYYSIRNGDTITVEI</sequence>
<organism evidence="11 12">
    <name type="scientific">Exocentrus adspersus</name>
    <dbReference type="NCBI Taxonomy" id="1586481"/>
    <lineage>
        <taxon>Eukaryota</taxon>
        <taxon>Metazoa</taxon>
        <taxon>Ecdysozoa</taxon>
        <taxon>Arthropoda</taxon>
        <taxon>Hexapoda</taxon>
        <taxon>Insecta</taxon>
        <taxon>Pterygota</taxon>
        <taxon>Neoptera</taxon>
        <taxon>Endopterygota</taxon>
        <taxon>Coleoptera</taxon>
        <taxon>Polyphaga</taxon>
        <taxon>Cucujiformia</taxon>
        <taxon>Chrysomeloidea</taxon>
        <taxon>Cerambycidae</taxon>
        <taxon>Lamiinae</taxon>
        <taxon>Acanthocinini</taxon>
        <taxon>Exocentrus</taxon>
    </lineage>
</organism>
<dbReference type="Gene3D" id="2.30.30.190">
    <property type="entry name" value="CAP Gly-rich-like domain"/>
    <property type="match status" value="1"/>
</dbReference>
<evidence type="ECO:0000256" key="9">
    <source>
        <dbReference type="ARBA" id="ARBA00030180"/>
    </source>
</evidence>
<evidence type="ECO:0000256" key="5">
    <source>
        <dbReference type="ARBA" id="ARBA00022614"/>
    </source>
</evidence>
<keyword evidence="7" id="KW-0143">Chaperone</keyword>
<dbReference type="InterPro" id="IPR029071">
    <property type="entry name" value="Ubiquitin-like_domsf"/>
</dbReference>
<evidence type="ECO:0000256" key="2">
    <source>
        <dbReference type="ARBA" id="ARBA00006286"/>
    </source>
</evidence>
<dbReference type="SUPFAM" id="SSF52058">
    <property type="entry name" value="L domain-like"/>
    <property type="match status" value="1"/>
</dbReference>
<dbReference type="Gene3D" id="3.10.20.90">
    <property type="entry name" value="Phosphatidylinositol 3-kinase Catalytic Subunit, Chain A, domain 1"/>
    <property type="match status" value="1"/>
</dbReference>
<keyword evidence="5" id="KW-0433">Leucine-rich repeat</keyword>
<dbReference type="InterPro" id="IPR036859">
    <property type="entry name" value="CAP-Gly_dom_sf"/>
</dbReference>
<dbReference type="CDD" id="cd17044">
    <property type="entry name" value="Ubl_TBCE"/>
    <property type="match status" value="1"/>
</dbReference>
<dbReference type="EMBL" id="JANEYG010000002">
    <property type="protein sequence ID" value="KAJ8925192.1"/>
    <property type="molecule type" value="Genomic_DNA"/>
</dbReference>
<feature type="domain" description="CAP-Gly" evidence="10">
    <location>
        <begin position="29"/>
        <end position="73"/>
    </location>
</feature>
<dbReference type="PANTHER" id="PTHR18849">
    <property type="entry name" value="LEUCINE RICH REPEAT PROTEIN"/>
    <property type="match status" value="1"/>
</dbReference>